<evidence type="ECO:0000313" key="1">
    <source>
        <dbReference type="EMBL" id="SDP27969.1"/>
    </source>
</evidence>
<reference evidence="1 2" key="1">
    <citation type="submission" date="2016-10" db="EMBL/GenBank/DDBJ databases">
        <authorList>
            <person name="de Groot N.N."/>
        </authorList>
    </citation>
    <scope>NUCLEOTIDE SEQUENCE [LARGE SCALE GENOMIC DNA]</scope>
    <source>
        <strain evidence="1 2">Sb04</strain>
    </source>
</reference>
<dbReference type="EMBL" id="FNJK01000017">
    <property type="protein sequence ID" value="SDP27969.1"/>
    <property type="molecule type" value="Genomic_DNA"/>
</dbReference>
<gene>
    <name evidence="1" type="ORF">SAMN05216347_1177</name>
</gene>
<evidence type="ECO:0000313" key="2">
    <source>
        <dbReference type="Proteomes" id="UP000183816"/>
    </source>
</evidence>
<dbReference type="AlphaFoldDB" id="A0A1H0RFL0"/>
<organism evidence="1 2">
    <name type="scientific">Streptococcus equinus</name>
    <name type="common">Streptococcus bovis</name>
    <dbReference type="NCBI Taxonomy" id="1335"/>
    <lineage>
        <taxon>Bacteria</taxon>
        <taxon>Bacillati</taxon>
        <taxon>Bacillota</taxon>
        <taxon>Bacilli</taxon>
        <taxon>Lactobacillales</taxon>
        <taxon>Streptococcaceae</taxon>
        <taxon>Streptococcus</taxon>
    </lineage>
</organism>
<dbReference type="Proteomes" id="UP000183816">
    <property type="component" value="Unassembled WGS sequence"/>
</dbReference>
<protein>
    <submittedName>
        <fullName evidence="1">Uncharacterized protein</fullName>
    </submittedName>
</protein>
<accession>A0A1H0RFL0</accession>
<proteinExistence type="predicted"/>
<name>A0A1H0RFL0_STREI</name>
<sequence>MRISFTYYGVARGVLSIDGEFYIGIDSDLSLKGITIILKIFLL</sequence>